<proteinExistence type="predicted"/>
<feature type="compositionally biased region" description="Basic and acidic residues" evidence="1">
    <location>
        <begin position="118"/>
        <end position="132"/>
    </location>
</feature>
<evidence type="ECO:0000313" key="3">
    <source>
        <dbReference type="Proteomes" id="UP000250235"/>
    </source>
</evidence>
<sequence length="142" mass="15861">MRCTVAVYEENLQEFFANARLERNTMISTIRGSSVKSLSPPSKQAAMALVFIQNALQVNFESVLSFPSRFLHEEAQKQSDGVNSSQASLSSQLAEVVAHLMRAGDVKKGKGGSRSSRKRESSSGDRFRDSDGNRKWFEKYCF</sequence>
<evidence type="ECO:0000256" key="1">
    <source>
        <dbReference type="SAM" id="MobiDB-lite"/>
    </source>
</evidence>
<dbReference type="AlphaFoldDB" id="A0A2Z7CGB6"/>
<organism evidence="2 3">
    <name type="scientific">Dorcoceras hygrometricum</name>
    <dbReference type="NCBI Taxonomy" id="472368"/>
    <lineage>
        <taxon>Eukaryota</taxon>
        <taxon>Viridiplantae</taxon>
        <taxon>Streptophyta</taxon>
        <taxon>Embryophyta</taxon>
        <taxon>Tracheophyta</taxon>
        <taxon>Spermatophyta</taxon>
        <taxon>Magnoliopsida</taxon>
        <taxon>eudicotyledons</taxon>
        <taxon>Gunneridae</taxon>
        <taxon>Pentapetalae</taxon>
        <taxon>asterids</taxon>
        <taxon>lamiids</taxon>
        <taxon>Lamiales</taxon>
        <taxon>Gesneriaceae</taxon>
        <taxon>Didymocarpoideae</taxon>
        <taxon>Trichosporeae</taxon>
        <taxon>Loxocarpinae</taxon>
        <taxon>Dorcoceras</taxon>
    </lineage>
</organism>
<dbReference type="EMBL" id="KQ997655">
    <property type="protein sequence ID" value="KZV43786.1"/>
    <property type="molecule type" value="Genomic_DNA"/>
</dbReference>
<dbReference type="Proteomes" id="UP000250235">
    <property type="component" value="Unassembled WGS sequence"/>
</dbReference>
<protein>
    <submittedName>
        <fullName evidence="2">Uncharacterized protein</fullName>
    </submittedName>
</protein>
<keyword evidence="3" id="KW-1185">Reference proteome</keyword>
<accession>A0A2Z7CGB6</accession>
<gene>
    <name evidence="2" type="ORF">F511_41625</name>
</gene>
<name>A0A2Z7CGB6_9LAMI</name>
<feature type="region of interest" description="Disordered" evidence="1">
    <location>
        <begin position="103"/>
        <end position="132"/>
    </location>
</feature>
<reference evidence="2 3" key="1">
    <citation type="journal article" date="2015" name="Proc. Natl. Acad. Sci. U.S.A.">
        <title>The resurrection genome of Boea hygrometrica: A blueprint for survival of dehydration.</title>
        <authorList>
            <person name="Xiao L."/>
            <person name="Yang G."/>
            <person name="Zhang L."/>
            <person name="Yang X."/>
            <person name="Zhao S."/>
            <person name="Ji Z."/>
            <person name="Zhou Q."/>
            <person name="Hu M."/>
            <person name="Wang Y."/>
            <person name="Chen M."/>
            <person name="Xu Y."/>
            <person name="Jin H."/>
            <person name="Xiao X."/>
            <person name="Hu G."/>
            <person name="Bao F."/>
            <person name="Hu Y."/>
            <person name="Wan P."/>
            <person name="Li L."/>
            <person name="Deng X."/>
            <person name="Kuang T."/>
            <person name="Xiang C."/>
            <person name="Zhu J.K."/>
            <person name="Oliver M.J."/>
            <person name="He Y."/>
        </authorList>
    </citation>
    <scope>NUCLEOTIDE SEQUENCE [LARGE SCALE GENOMIC DNA]</scope>
    <source>
        <strain evidence="3">cv. XS01</strain>
    </source>
</reference>
<evidence type="ECO:0000313" key="2">
    <source>
        <dbReference type="EMBL" id="KZV43786.1"/>
    </source>
</evidence>